<evidence type="ECO:0000259" key="8">
    <source>
        <dbReference type="Pfam" id="PF14698"/>
    </source>
</evidence>
<dbReference type="InterPro" id="IPR008948">
    <property type="entry name" value="L-Aspartase-like"/>
</dbReference>
<reference evidence="9 10" key="1">
    <citation type="submission" date="2023-06" db="EMBL/GenBank/DDBJ databases">
        <title>Pelomonas sp. APW6 16S ribosomal RNA gene genome sequencing and assembly.</title>
        <authorList>
            <person name="Woo H."/>
        </authorList>
    </citation>
    <scope>NUCLEOTIDE SEQUENCE [LARGE SCALE GENOMIC DNA]</scope>
    <source>
        <strain evidence="9 10">APW6</strain>
    </source>
</reference>
<gene>
    <name evidence="6 9" type="primary">argH</name>
    <name evidence="9" type="ORF">QRD43_10425</name>
</gene>
<dbReference type="PANTHER" id="PTHR43814:SF1">
    <property type="entry name" value="ARGININOSUCCINATE LYASE"/>
    <property type="match status" value="1"/>
</dbReference>
<keyword evidence="5 6" id="KW-0456">Lyase</keyword>
<evidence type="ECO:0000259" key="7">
    <source>
        <dbReference type="Pfam" id="PF00206"/>
    </source>
</evidence>
<dbReference type="InterPro" id="IPR000362">
    <property type="entry name" value="Fumarate_lyase_fam"/>
</dbReference>
<comment type="similarity">
    <text evidence="6">Belongs to the lyase 1 family. Argininosuccinate lyase subfamily.</text>
</comment>
<proteinExistence type="inferred from homology"/>
<dbReference type="PRINTS" id="PR00149">
    <property type="entry name" value="FUMRATELYASE"/>
</dbReference>
<dbReference type="Pfam" id="PF00206">
    <property type="entry name" value="Lyase_1"/>
    <property type="match status" value="1"/>
</dbReference>
<evidence type="ECO:0000256" key="1">
    <source>
        <dbReference type="ARBA" id="ARBA00000985"/>
    </source>
</evidence>
<evidence type="ECO:0000313" key="10">
    <source>
        <dbReference type="Proteomes" id="UP001238603"/>
    </source>
</evidence>
<dbReference type="Gene3D" id="1.20.200.10">
    <property type="entry name" value="Fumarase/aspartase (Central domain)"/>
    <property type="match status" value="1"/>
</dbReference>
<keyword evidence="6" id="KW-0963">Cytoplasm</keyword>
<dbReference type="InterPro" id="IPR020557">
    <property type="entry name" value="Fumarate_lyase_CS"/>
</dbReference>
<dbReference type="PROSITE" id="PS00163">
    <property type="entry name" value="FUMARATE_LYASES"/>
    <property type="match status" value="1"/>
</dbReference>
<evidence type="ECO:0000256" key="4">
    <source>
        <dbReference type="ARBA" id="ARBA00022571"/>
    </source>
</evidence>
<comment type="subcellular location">
    <subcellularLocation>
        <location evidence="6">Cytoplasm</location>
    </subcellularLocation>
</comment>
<dbReference type="InterPro" id="IPR024083">
    <property type="entry name" value="Fumarase/histidase_N"/>
</dbReference>
<dbReference type="Gene3D" id="1.10.275.10">
    <property type="entry name" value="Fumarase/aspartase (N-terminal domain)"/>
    <property type="match status" value="1"/>
</dbReference>
<comment type="caution">
    <text evidence="9">The sequence shown here is derived from an EMBL/GenBank/DDBJ whole genome shotgun (WGS) entry which is preliminary data.</text>
</comment>
<dbReference type="Pfam" id="PF14698">
    <property type="entry name" value="ASL_C2"/>
    <property type="match status" value="1"/>
</dbReference>
<dbReference type="Gene3D" id="1.10.40.30">
    <property type="entry name" value="Fumarase/aspartase (C-terminal domain)"/>
    <property type="match status" value="1"/>
</dbReference>
<dbReference type="Proteomes" id="UP001238603">
    <property type="component" value="Unassembled WGS sequence"/>
</dbReference>
<accession>A0ABT7LHH7</accession>
<dbReference type="SUPFAM" id="SSF48557">
    <property type="entry name" value="L-aspartase-like"/>
    <property type="match status" value="1"/>
</dbReference>
<protein>
    <recommendedName>
        <fullName evidence="3 6">Argininosuccinate lyase</fullName>
        <shortName evidence="6">ASAL</shortName>
        <ecNumber evidence="3 6">4.3.2.1</ecNumber>
    </recommendedName>
    <alternativeName>
        <fullName evidence="6">Arginosuccinase</fullName>
    </alternativeName>
</protein>
<evidence type="ECO:0000313" key="9">
    <source>
        <dbReference type="EMBL" id="MDL5032318.1"/>
    </source>
</evidence>
<dbReference type="CDD" id="cd01359">
    <property type="entry name" value="Argininosuccinate_lyase"/>
    <property type="match status" value="1"/>
</dbReference>
<dbReference type="InterPro" id="IPR029419">
    <property type="entry name" value="Arg_succ_lyase_C"/>
</dbReference>
<dbReference type="GO" id="GO:0004056">
    <property type="term" value="F:argininosuccinate lyase activity"/>
    <property type="evidence" value="ECO:0007669"/>
    <property type="project" value="UniProtKB-EC"/>
</dbReference>
<organism evidence="9 10">
    <name type="scientific">Roseateles subflavus</name>
    <dbReference type="NCBI Taxonomy" id="3053353"/>
    <lineage>
        <taxon>Bacteria</taxon>
        <taxon>Pseudomonadati</taxon>
        <taxon>Pseudomonadota</taxon>
        <taxon>Betaproteobacteria</taxon>
        <taxon>Burkholderiales</taxon>
        <taxon>Sphaerotilaceae</taxon>
        <taxon>Roseateles</taxon>
    </lineage>
</organism>
<comment type="catalytic activity">
    <reaction evidence="1 6">
        <text>2-(N(omega)-L-arginino)succinate = fumarate + L-arginine</text>
        <dbReference type="Rhea" id="RHEA:24020"/>
        <dbReference type="ChEBI" id="CHEBI:29806"/>
        <dbReference type="ChEBI" id="CHEBI:32682"/>
        <dbReference type="ChEBI" id="CHEBI:57472"/>
        <dbReference type="EC" id="4.3.2.1"/>
    </reaction>
</comment>
<dbReference type="EC" id="4.3.2.1" evidence="3 6"/>
<dbReference type="RefSeq" id="WP_285982400.1">
    <property type="nucleotide sequence ID" value="NZ_JASVDS010000002.1"/>
</dbReference>
<evidence type="ECO:0000256" key="3">
    <source>
        <dbReference type="ARBA" id="ARBA00012338"/>
    </source>
</evidence>
<feature type="domain" description="Argininosuccinate lyase C-terminal" evidence="8">
    <location>
        <begin position="372"/>
        <end position="440"/>
    </location>
</feature>
<dbReference type="InterPro" id="IPR009049">
    <property type="entry name" value="Argininosuccinate_lyase"/>
</dbReference>
<feature type="domain" description="Fumarate lyase N-terminal" evidence="7">
    <location>
        <begin position="17"/>
        <end position="309"/>
    </location>
</feature>
<dbReference type="EMBL" id="JASVDS010000002">
    <property type="protein sequence ID" value="MDL5032318.1"/>
    <property type="molecule type" value="Genomic_DNA"/>
</dbReference>
<dbReference type="PANTHER" id="PTHR43814">
    <property type="entry name" value="ARGININOSUCCINATE LYASE"/>
    <property type="match status" value="1"/>
</dbReference>
<keyword evidence="6" id="KW-0028">Amino-acid biosynthesis</keyword>
<comment type="pathway">
    <text evidence="2 6">Amino-acid biosynthesis; L-arginine biosynthesis; L-arginine from L-ornithine and carbamoyl phosphate: step 3/3.</text>
</comment>
<sequence>MSDNQLANKSQAWSALFSEPMSELVKRYTASVFFDKRLWKADIEGSLAHAEMLAAQGILSAEDHAAIQRGMAQIREEIEAGRFEWKLDLEDVHLNIEARLTELVGLAGKRLHTGRSRNDQVATDVRLWLRSEIDEIAVLLNALQLALVDVAEKNAETILPGFTHLQVAQPVAFGHHLLAYVEMFARDAERMADVRRRVNRLPLGAAALAGTSYPLDRERVARTLGMEAVCQNSLDAVSDRDFAIEFSAAAALVMVHVSRLSEELILWMSQSFGFIDLADRFCTGSSIMPQKKNPDVPELARGKSGRVVGHLMGLITLMKGQPLAYNKDNQEDKEPLFDTVDTLKDTLRIFAEMAAGITVKPEAMERAAMRGYATATDLADYLVKKGLPFRDAHEVVAHAVKTAITQARDLSALSLEELQAFDARIEADVFEVLSLRGSLNARNILGGTAPDQVRAQVVRHRARLA</sequence>
<name>A0ABT7LHH7_9BURK</name>
<dbReference type="NCBIfam" id="TIGR00838">
    <property type="entry name" value="argH"/>
    <property type="match status" value="1"/>
</dbReference>
<evidence type="ECO:0000256" key="5">
    <source>
        <dbReference type="ARBA" id="ARBA00023239"/>
    </source>
</evidence>
<keyword evidence="4 6" id="KW-0055">Arginine biosynthesis</keyword>
<keyword evidence="10" id="KW-1185">Reference proteome</keyword>
<evidence type="ECO:0000256" key="6">
    <source>
        <dbReference type="HAMAP-Rule" id="MF_00006"/>
    </source>
</evidence>
<dbReference type="PRINTS" id="PR00145">
    <property type="entry name" value="ARGSUCLYASE"/>
</dbReference>
<dbReference type="HAMAP" id="MF_00006">
    <property type="entry name" value="Arg_succ_lyase"/>
    <property type="match status" value="1"/>
</dbReference>
<evidence type="ECO:0000256" key="2">
    <source>
        <dbReference type="ARBA" id="ARBA00004941"/>
    </source>
</evidence>
<dbReference type="InterPro" id="IPR022761">
    <property type="entry name" value="Fumarate_lyase_N"/>
</dbReference>